<dbReference type="EMBL" id="JT416896">
    <property type="protein sequence ID" value="AHH42185.1"/>
    <property type="molecule type" value="mRNA"/>
</dbReference>
<evidence type="ECO:0000313" key="19">
    <source>
        <dbReference type="EMBL" id="AHH42185.1"/>
    </source>
</evidence>
<dbReference type="RefSeq" id="XP_017345687.2">
    <property type="nucleotide sequence ID" value="XM_017490198.3"/>
</dbReference>
<keyword evidence="9" id="KW-0735">Signal-anchor</keyword>
<keyword evidence="6" id="KW-0740">Sodium/potassium transport</keyword>
<dbReference type="PANTHER" id="PTHR11523:SF47">
    <property type="entry name" value="SODIUM_POTASSIUM-TRANSPORTING ATPASE SUBUNIT BETA-3"/>
    <property type="match status" value="1"/>
</dbReference>
<feature type="transmembrane region" description="Helical" evidence="18">
    <location>
        <begin position="35"/>
        <end position="61"/>
    </location>
</feature>
<evidence type="ECO:0000256" key="4">
    <source>
        <dbReference type="ARBA" id="ARBA00022475"/>
    </source>
</evidence>
<sequence length="275" mass="32400">MANKEEKAEGKESSWKDFIYNPRTGEFLGRTASSWALIFLFYLVFYGFLAGMFSLTMWVMLQTLDDYTPKYRDRVDNPGLMIRPRYLEVIVNRSNPQQYNKYVQDLENFLLDYNDTLQEQNVQCPEGQYFLQDDPEEKKVCQFKRSQLRQCSGLADTTFGYSEGQPCVLIKMNRIIGLMPRGQPYINCTAKREIPLQMQYYPTEGHIDKMYFPYYGKKAHTKYVQPLVAVKLQLHEQDYNTPLTIECKVEGSNLRNNDERDKFLGRITFRVHVTK</sequence>
<dbReference type="GeneID" id="108277440"/>
<keyword evidence="7 18" id="KW-0812">Transmembrane</keyword>
<comment type="function">
    <text evidence="17">This is the non-catalytic component of the active enzyme, which catalyzes the hydrolysis of ATP coupled with the exchange of Na(+) and K(+) ions across the plasma membrane. The exact function of the beta-3 subunit is not known.</text>
</comment>
<reference evidence="19" key="1">
    <citation type="journal article" date="2012" name="BMC Genomics">
        <title>Efficient assembly and annotation of the transcriptome of catfish by RNA-Seq analysis of a doubled haploid homozygote.</title>
        <authorList>
            <person name="Liu S."/>
            <person name="Zhang Y."/>
            <person name="Zhou Z."/>
            <person name="Waldbieser G."/>
            <person name="Sun F."/>
            <person name="Lu J."/>
            <person name="Zhang J."/>
            <person name="Jiang Y."/>
            <person name="Zhang H."/>
            <person name="Wang X."/>
            <person name="Rajendran K.V."/>
            <person name="Khoo L."/>
            <person name="Kucuktas H."/>
            <person name="Peatman E."/>
            <person name="Liu Z."/>
        </authorList>
    </citation>
    <scope>NUCLEOTIDE SEQUENCE</scope>
    <source>
        <tissue evidence="19">Mixed</tissue>
    </source>
</reference>
<comment type="subcellular location">
    <subcellularLocation>
        <location evidence="1">Cell membrane</location>
        <topology evidence="1">Single-pass type II membrane protein</topology>
    </subcellularLocation>
    <subcellularLocation>
        <location evidence="18">Membrane</location>
    </subcellularLocation>
</comment>
<reference evidence="20" key="2">
    <citation type="journal article" date="2016" name="Nat. Commun.">
        <title>The channel catfish genome sequence provides insights into the evolution of scale formation in teleosts.</title>
        <authorList>
            <person name="Liu Z."/>
            <person name="Liu S."/>
            <person name="Yao J."/>
            <person name="Bao L."/>
            <person name="Zhang J."/>
            <person name="Li Y."/>
            <person name="Jiang C."/>
            <person name="Sun L."/>
            <person name="Wang R."/>
            <person name="Zhang Y."/>
            <person name="Zhou T."/>
            <person name="Zeng Q."/>
            <person name="Fu Q."/>
            <person name="Gao S."/>
            <person name="Li N."/>
            <person name="Koren S."/>
            <person name="Jiang Y."/>
            <person name="Zimin A."/>
            <person name="Xu P."/>
            <person name="Phillippy A.M."/>
            <person name="Geng X."/>
            <person name="Song L."/>
            <person name="Sun F."/>
            <person name="Li C."/>
            <person name="Wang X."/>
            <person name="Chen A."/>
            <person name="Jin Y."/>
            <person name="Yuan Z."/>
            <person name="Yang Y."/>
            <person name="Tan S."/>
            <person name="Peatman E."/>
            <person name="Lu J."/>
            <person name="Qin Z."/>
            <person name="Dunham R."/>
            <person name="Li Z."/>
            <person name="Sonstegard T."/>
            <person name="Feng J."/>
            <person name="Danzmann R.G."/>
            <person name="Schroeder S."/>
            <person name="Scheffler B."/>
            <person name="Duke M.V."/>
            <person name="Ballard L."/>
            <person name="Kucuktas H."/>
            <person name="Kaltenboeck L."/>
            <person name="Liu H."/>
            <person name="Armbruster J."/>
            <person name="Xie Y."/>
            <person name="Kirby M.L."/>
            <person name="Tian Y."/>
            <person name="Flanagan M.E."/>
            <person name="Mu W."/>
            <person name="Waldbieser G.C."/>
        </authorList>
    </citation>
    <scope>NUCLEOTIDE SEQUENCE [LARGE SCALE GENOMIC DNA]</scope>
    <source>
        <strain evidence="20">SDA103</strain>
    </source>
</reference>
<dbReference type="InterPro" id="IPR038702">
    <property type="entry name" value="Na/K_ATPase_sub_beta_sf"/>
</dbReference>
<evidence type="ECO:0000256" key="10">
    <source>
        <dbReference type="ARBA" id="ARBA00022989"/>
    </source>
</evidence>
<dbReference type="PROSITE" id="PS00391">
    <property type="entry name" value="ATPASE_NA_K_BETA_2"/>
    <property type="match status" value="1"/>
</dbReference>
<dbReference type="GO" id="GO:0036376">
    <property type="term" value="P:sodium ion export across plasma membrane"/>
    <property type="evidence" value="ECO:0007669"/>
    <property type="project" value="TreeGrafter"/>
</dbReference>
<evidence type="ECO:0000256" key="17">
    <source>
        <dbReference type="ARBA" id="ARBA00037667"/>
    </source>
</evidence>
<dbReference type="PANTHER" id="PTHR11523">
    <property type="entry name" value="SODIUM/POTASSIUM-DEPENDENT ATPASE BETA SUBUNIT"/>
    <property type="match status" value="1"/>
</dbReference>
<dbReference type="PROSITE" id="PS00390">
    <property type="entry name" value="ATPASE_NA_K_BETA_1"/>
    <property type="match status" value="1"/>
</dbReference>
<keyword evidence="12 18" id="KW-0406">Ion transport</keyword>
<evidence type="ECO:0000256" key="6">
    <source>
        <dbReference type="ARBA" id="ARBA00022607"/>
    </source>
</evidence>
<evidence type="ECO:0000256" key="15">
    <source>
        <dbReference type="ARBA" id="ARBA00023180"/>
    </source>
</evidence>
<dbReference type="Proteomes" id="UP000221080">
    <property type="component" value="Chromosome 17"/>
</dbReference>
<keyword evidence="5" id="KW-0633">Potassium transport</keyword>
<dbReference type="GO" id="GO:0006883">
    <property type="term" value="P:intracellular sodium ion homeostasis"/>
    <property type="evidence" value="ECO:0007669"/>
    <property type="project" value="TreeGrafter"/>
</dbReference>
<keyword evidence="13 18" id="KW-0472">Membrane</keyword>
<evidence type="ECO:0000256" key="12">
    <source>
        <dbReference type="ARBA" id="ARBA00023065"/>
    </source>
</evidence>
<keyword evidence="14" id="KW-1015">Disulfide bond</keyword>
<evidence type="ECO:0000313" key="21">
    <source>
        <dbReference type="RefSeq" id="XP_017345687.2"/>
    </source>
</evidence>
<dbReference type="GO" id="GO:0030007">
    <property type="term" value="P:intracellular potassium ion homeostasis"/>
    <property type="evidence" value="ECO:0007669"/>
    <property type="project" value="TreeGrafter"/>
</dbReference>
<reference evidence="21" key="3">
    <citation type="submission" date="2025-04" db="UniProtKB">
        <authorList>
            <consortium name="RefSeq"/>
        </authorList>
    </citation>
    <scope>IDENTIFICATION</scope>
    <source>
        <tissue evidence="21">Blood</tissue>
    </source>
</reference>
<organism evidence="19">
    <name type="scientific">Ictalurus punctatus</name>
    <name type="common">Channel catfish</name>
    <name type="synonym">Silurus punctatus</name>
    <dbReference type="NCBI Taxonomy" id="7998"/>
    <lineage>
        <taxon>Eukaryota</taxon>
        <taxon>Metazoa</taxon>
        <taxon>Chordata</taxon>
        <taxon>Craniata</taxon>
        <taxon>Vertebrata</taxon>
        <taxon>Euteleostomi</taxon>
        <taxon>Actinopterygii</taxon>
        <taxon>Neopterygii</taxon>
        <taxon>Teleostei</taxon>
        <taxon>Ostariophysi</taxon>
        <taxon>Siluriformes</taxon>
        <taxon>Ictaluridae</taxon>
        <taxon>Ictalurus</taxon>
    </lineage>
</organism>
<dbReference type="Gene3D" id="2.60.40.1660">
    <property type="entry name" value="Na, k-atpase alpha subunit"/>
    <property type="match status" value="1"/>
</dbReference>
<proteinExistence type="evidence at transcript level"/>
<dbReference type="Pfam" id="PF00287">
    <property type="entry name" value="Na_K-ATPase"/>
    <property type="match status" value="1"/>
</dbReference>
<keyword evidence="11" id="KW-0915">Sodium</keyword>
<keyword evidence="15" id="KW-0325">Glycoprotein</keyword>
<dbReference type="KEGG" id="ipu:108277440"/>
<dbReference type="AlphaFoldDB" id="W5UKG0"/>
<accession>A0A2D0SSL9</accession>
<dbReference type="CTD" id="64272"/>
<name>W5UKG0_ICTPU</name>
<evidence type="ECO:0000256" key="5">
    <source>
        <dbReference type="ARBA" id="ARBA00022538"/>
    </source>
</evidence>
<dbReference type="OrthoDB" id="5912413at2759"/>
<dbReference type="NCBIfam" id="TIGR01107">
    <property type="entry name" value="Na_K_ATPase_bet"/>
    <property type="match status" value="1"/>
</dbReference>
<dbReference type="GO" id="GO:1990573">
    <property type="term" value="P:potassium ion import across plasma membrane"/>
    <property type="evidence" value="ECO:0007669"/>
    <property type="project" value="TreeGrafter"/>
</dbReference>
<evidence type="ECO:0000256" key="7">
    <source>
        <dbReference type="ARBA" id="ARBA00022692"/>
    </source>
</evidence>
<gene>
    <name evidence="19" type="primary">atp1b3</name>
    <name evidence="21" type="synonym">atp1b3b</name>
</gene>
<evidence type="ECO:0000256" key="11">
    <source>
        <dbReference type="ARBA" id="ARBA00023053"/>
    </source>
</evidence>
<evidence type="ECO:0000256" key="2">
    <source>
        <dbReference type="ARBA" id="ARBA00005876"/>
    </source>
</evidence>
<dbReference type="FunFam" id="2.60.40.1660:FF:000005">
    <property type="entry name" value="Sodium/potassium-transporting ATPase subunit beta"/>
    <property type="match status" value="1"/>
</dbReference>
<evidence type="ECO:0000256" key="9">
    <source>
        <dbReference type="ARBA" id="ARBA00022968"/>
    </source>
</evidence>
<evidence type="ECO:0000256" key="14">
    <source>
        <dbReference type="ARBA" id="ARBA00023157"/>
    </source>
</evidence>
<keyword evidence="10 18" id="KW-1133">Transmembrane helix</keyword>
<dbReference type="InterPro" id="IPR000402">
    <property type="entry name" value="Na/K_ATPase_sub_beta"/>
</dbReference>
<evidence type="ECO:0000256" key="1">
    <source>
        <dbReference type="ARBA" id="ARBA00004401"/>
    </source>
</evidence>
<keyword evidence="8" id="KW-0630">Potassium</keyword>
<keyword evidence="16" id="KW-0739">Sodium transport</keyword>
<dbReference type="STRING" id="7998.ENSIPUP00000030341"/>
<evidence type="ECO:0000256" key="8">
    <source>
        <dbReference type="ARBA" id="ARBA00022958"/>
    </source>
</evidence>
<keyword evidence="3 18" id="KW-0813">Transport</keyword>
<dbReference type="GO" id="GO:0005890">
    <property type="term" value="C:sodium:potassium-exchanging ATPase complex"/>
    <property type="evidence" value="ECO:0007669"/>
    <property type="project" value="InterPro"/>
</dbReference>
<protein>
    <recommendedName>
        <fullName evidence="18">Sodium/potassium-transporting ATPase subunit beta</fullName>
    </recommendedName>
</protein>
<keyword evidence="4" id="KW-1003">Cell membrane</keyword>
<keyword evidence="20" id="KW-1185">Reference proteome</keyword>
<evidence type="ECO:0000256" key="3">
    <source>
        <dbReference type="ARBA" id="ARBA00022448"/>
    </source>
</evidence>
<evidence type="ECO:0000256" key="13">
    <source>
        <dbReference type="ARBA" id="ARBA00023136"/>
    </source>
</evidence>
<dbReference type="FunFam" id="1.20.5.170:FF:000068">
    <property type="entry name" value="Sodium/potassium-transporting ATPase subunit beta"/>
    <property type="match status" value="1"/>
</dbReference>
<dbReference type="GO" id="GO:0001671">
    <property type="term" value="F:ATPase activator activity"/>
    <property type="evidence" value="ECO:0007669"/>
    <property type="project" value="TreeGrafter"/>
</dbReference>
<accession>W5UKG0</accession>
<comment type="similarity">
    <text evidence="2 18">Belongs to the X(+)/potassium ATPases subunit beta family.</text>
</comment>
<evidence type="ECO:0000256" key="16">
    <source>
        <dbReference type="ARBA" id="ARBA00023201"/>
    </source>
</evidence>
<evidence type="ECO:0000256" key="18">
    <source>
        <dbReference type="RuleBase" id="RU362099"/>
    </source>
</evidence>
<evidence type="ECO:0000313" key="20">
    <source>
        <dbReference type="Proteomes" id="UP000221080"/>
    </source>
</evidence>